<evidence type="ECO:0000313" key="16">
    <source>
        <dbReference type="Proteomes" id="UP001140949"/>
    </source>
</evidence>
<dbReference type="GO" id="GO:0016740">
    <property type="term" value="F:transferase activity"/>
    <property type="evidence" value="ECO:0007669"/>
    <property type="project" value="UniProtKB-KW"/>
</dbReference>
<evidence type="ECO:0000256" key="5">
    <source>
        <dbReference type="ARBA" id="ARBA00022723"/>
    </source>
</evidence>
<evidence type="ECO:0000256" key="2">
    <source>
        <dbReference type="ARBA" id="ARBA00004906"/>
    </source>
</evidence>
<keyword evidence="10 13" id="KW-0472">Membrane</keyword>
<dbReference type="SMART" id="SM00184">
    <property type="entry name" value="RING"/>
    <property type="match status" value="1"/>
</dbReference>
<keyword evidence="9 13" id="KW-1133">Transmembrane helix</keyword>
<sequence>MDCRLLSIATQIMVIAIIMVVILLFIGIGVLVLLHICIVGRAFRRGLSTMSREGRCGNEPSGLSREEVDGLPCYEFFDSCDAGDCVVCLESFRKGDRCRLLPVCGHSFHAVCVDSWLVRAPVCPICRTTACRRKGKKGLEQGSVGFELREGGSVVVVGL</sequence>
<keyword evidence="4 13" id="KW-0812">Transmembrane</keyword>
<proteinExistence type="inferred from homology"/>
<name>A0AAX6FF01_IRIPA</name>
<dbReference type="AlphaFoldDB" id="A0AAX6FF01"/>
<dbReference type="GO" id="GO:0008270">
    <property type="term" value="F:zinc ion binding"/>
    <property type="evidence" value="ECO:0007669"/>
    <property type="project" value="UniProtKB-KW"/>
</dbReference>
<reference evidence="15" key="1">
    <citation type="journal article" date="2023" name="GigaByte">
        <title>Genome assembly of the bearded iris, Iris pallida Lam.</title>
        <authorList>
            <person name="Bruccoleri R.E."/>
            <person name="Oakeley E.J."/>
            <person name="Faust A.M.E."/>
            <person name="Altorfer M."/>
            <person name="Dessus-Babus S."/>
            <person name="Burckhardt D."/>
            <person name="Oertli M."/>
            <person name="Naumann U."/>
            <person name="Petersen F."/>
            <person name="Wong J."/>
        </authorList>
    </citation>
    <scope>NUCLEOTIDE SEQUENCE</scope>
    <source>
        <strain evidence="15">GSM-AAB239-AS_SAM_17_03QT</strain>
    </source>
</reference>
<evidence type="ECO:0000256" key="12">
    <source>
        <dbReference type="PROSITE-ProRule" id="PRU00175"/>
    </source>
</evidence>
<evidence type="ECO:0000256" key="8">
    <source>
        <dbReference type="ARBA" id="ARBA00022833"/>
    </source>
</evidence>
<feature type="domain" description="RING-type" evidence="14">
    <location>
        <begin position="85"/>
        <end position="127"/>
    </location>
</feature>
<evidence type="ECO:0000256" key="13">
    <source>
        <dbReference type="SAM" id="Phobius"/>
    </source>
</evidence>
<evidence type="ECO:0000313" key="15">
    <source>
        <dbReference type="EMBL" id="KAJ6814926.1"/>
    </source>
</evidence>
<evidence type="ECO:0000256" key="1">
    <source>
        <dbReference type="ARBA" id="ARBA00004167"/>
    </source>
</evidence>
<dbReference type="Proteomes" id="UP001140949">
    <property type="component" value="Unassembled WGS sequence"/>
</dbReference>
<gene>
    <name evidence="15" type="ORF">M6B38_136305</name>
</gene>
<dbReference type="PANTHER" id="PTHR45768:SF61">
    <property type="entry name" value="RING-H2 FINGER PROTEIN ATL18"/>
    <property type="match status" value="1"/>
</dbReference>
<dbReference type="Gene3D" id="3.30.40.10">
    <property type="entry name" value="Zinc/RING finger domain, C3HC4 (zinc finger)"/>
    <property type="match status" value="1"/>
</dbReference>
<dbReference type="InterPro" id="IPR013083">
    <property type="entry name" value="Znf_RING/FYVE/PHD"/>
</dbReference>
<comment type="subcellular location">
    <subcellularLocation>
        <location evidence="1">Membrane</location>
        <topology evidence="1">Single-pass membrane protein</topology>
    </subcellularLocation>
</comment>
<evidence type="ECO:0000256" key="4">
    <source>
        <dbReference type="ARBA" id="ARBA00022692"/>
    </source>
</evidence>
<evidence type="ECO:0000256" key="7">
    <source>
        <dbReference type="ARBA" id="ARBA00022786"/>
    </source>
</evidence>
<keyword evidence="3" id="KW-0808">Transferase</keyword>
<evidence type="ECO:0000256" key="10">
    <source>
        <dbReference type="ARBA" id="ARBA00023136"/>
    </source>
</evidence>
<protein>
    <submittedName>
        <fullName evidence="15">RING-H2 finger protein ATL14-like</fullName>
    </submittedName>
</protein>
<dbReference type="InterPro" id="IPR001841">
    <property type="entry name" value="Znf_RING"/>
</dbReference>
<reference evidence="15" key="2">
    <citation type="submission" date="2023-04" db="EMBL/GenBank/DDBJ databases">
        <authorList>
            <person name="Bruccoleri R.E."/>
            <person name="Oakeley E.J."/>
            <person name="Faust A.-M."/>
            <person name="Dessus-Babus S."/>
            <person name="Altorfer M."/>
            <person name="Burckhardt D."/>
            <person name="Oertli M."/>
            <person name="Naumann U."/>
            <person name="Petersen F."/>
            <person name="Wong J."/>
        </authorList>
    </citation>
    <scope>NUCLEOTIDE SEQUENCE</scope>
    <source>
        <strain evidence="15">GSM-AAB239-AS_SAM_17_03QT</strain>
        <tissue evidence="15">Leaf</tissue>
    </source>
</reference>
<dbReference type="GO" id="GO:0016020">
    <property type="term" value="C:membrane"/>
    <property type="evidence" value="ECO:0007669"/>
    <property type="project" value="UniProtKB-SubCell"/>
</dbReference>
<keyword evidence="16" id="KW-1185">Reference proteome</keyword>
<keyword evidence="6 12" id="KW-0863">Zinc-finger</keyword>
<feature type="transmembrane region" description="Helical" evidence="13">
    <location>
        <begin position="12"/>
        <end position="43"/>
    </location>
</feature>
<evidence type="ECO:0000256" key="3">
    <source>
        <dbReference type="ARBA" id="ARBA00022679"/>
    </source>
</evidence>
<evidence type="ECO:0000256" key="11">
    <source>
        <dbReference type="ARBA" id="ARBA00024209"/>
    </source>
</evidence>
<evidence type="ECO:0000256" key="6">
    <source>
        <dbReference type="ARBA" id="ARBA00022771"/>
    </source>
</evidence>
<keyword evidence="7" id="KW-0833">Ubl conjugation pathway</keyword>
<accession>A0AAX6FF01</accession>
<keyword evidence="8" id="KW-0862">Zinc</keyword>
<keyword evidence="5" id="KW-0479">Metal-binding</keyword>
<organism evidence="15 16">
    <name type="scientific">Iris pallida</name>
    <name type="common">Sweet iris</name>
    <dbReference type="NCBI Taxonomy" id="29817"/>
    <lineage>
        <taxon>Eukaryota</taxon>
        <taxon>Viridiplantae</taxon>
        <taxon>Streptophyta</taxon>
        <taxon>Embryophyta</taxon>
        <taxon>Tracheophyta</taxon>
        <taxon>Spermatophyta</taxon>
        <taxon>Magnoliopsida</taxon>
        <taxon>Liliopsida</taxon>
        <taxon>Asparagales</taxon>
        <taxon>Iridaceae</taxon>
        <taxon>Iridoideae</taxon>
        <taxon>Irideae</taxon>
        <taxon>Iris</taxon>
    </lineage>
</organism>
<dbReference type="Pfam" id="PF13639">
    <property type="entry name" value="zf-RING_2"/>
    <property type="match status" value="1"/>
</dbReference>
<evidence type="ECO:0000256" key="9">
    <source>
        <dbReference type="ARBA" id="ARBA00022989"/>
    </source>
</evidence>
<dbReference type="PROSITE" id="PS50089">
    <property type="entry name" value="ZF_RING_2"/>
    <property type="match status" value="1"/>
</dbReference>
<evidence type="ECO:0000259" key="14">
    <source>
        <dbReference type="PROSITE" id="PS50089"/>
    </source>
</evidence>
<comment type="similarity">
    <text evidence="11">Belongs to the RING-type zinc finger family. ATL subfamily.</text>
</comment>
<dbReference type="EMBL" id="JANAVB010029420">
    <property type="protein sequence ID" value="KAJ6814926.1"/>
    <property type="molecule type" value="Genomic_DNA"/>
</dbReference>
<dbReference type="SUPFAM" id="SSF57850">
    <property type="entry name" value="RING/U-box"/>
    <property type="match status" value="1"/>
</dbReference>
<comment type="pathway">
    <text evidence="2">Protein modification; protein ubiquitination.</text>
</comment>
<comment type="caution">
    <text evidence="15">The sequence shown here is derived from an EMBL/GenBank/DDBJ whole genome shotgun (WGS) entry which is preliminary data.</text>
</comment>
<dbReference type="PANTHER" id="PTHR45768">
    <property type="entry name" value="E3 UBIQUITIN-PROTEIN LIGASE RNF13-LIKE"/>
    <property type="match status" value="1"/>
</dbReference>